<evidence type="ECO:0000313" key="1">
    <source>
        <dbReference type="EMBL" id="MBA4454293.1"/>
    </source>
</evidence>
<proteinExistence type="predicted"/>
<organism evidence="1 2">
    <name type="scientific">Candidatus Nitrosomaritimum aestuariumsis</name>
    <dbReference type="NCBI Taxonomy" id="3342354"/>
    <lineage>
        <taxon>Archaea</taxon>
        <taxon>Nitrososphaerota</taxon>
        <taxon>Nitrososphaeria</taxon>
        <taxon>Nitrosopumilales</taxon>
        <taxon>Nitrosopumilaceae</taxon>
        <taxon>Candidatus Nitrosomaritimum</taxon>
    </lineage>
</organism>
<dbReference type="Proteomes" id="UP000526786">
    <property type="component" value="Unassembled WGS sequence"/>
</dbReference>
<evidence type="ECO:0000313" key="2">
    <source>
        <dbReference type="Proteomes" id="UP000526786"/>
    </source>
</evidence>
<sequence>MKVLIVDDNQDITDLLSKFLKSKGIENIAENDPYAALNLIKEEKFDIVLLDMSMPEFSGIDIIDSLDREKILEDQKIIIFSAISFTSSQVTGLLKRKGVHDCLKKPLQLDKLLTAITC</sequence>
<dbReference type="EMBL" id="JACENC010000193">
    <property type="protein sequence ID" value="MBA4454293.1"/>
    <property type="molecule type" value="Genomic_DNA"/>
</dbReference>
<gene>
    <name evidence="1" type="ORF">H2B05_05040</name>
</gene>
<comment type="caution">
    <text evidence="1">The sequence shown here is derived from an EMBL/GenBank/DDBJ whole genome shotgun (WGS) entry which is preliminary data.</text>
</comment>
<reference evidence="1 2" key="1">
    <citation type="journal article" date="2020" name="Appl. Environ. Microbiol.">
        <title>Genomic Characteristics of a Novel Species of Ammonia-Oxidizing Archaea from the Jiulong River Estuary.</title>
        <authorList>
            <person name="Zou D."/>
            <person name="Wan R."/>
            <person name="Han L."/>
            <person name="Xu M.N."/>
            <person name="Liu Y."/>
            <person name="Liu H."/>
            <person name="Kao S.J."/>
            <person name="Li M."/>
        </authorList>
    </citation>
    <scope>NUCLEOTIDE SEQUENCE [LARGE SCALE GENOMIC DNA]</scope>
    <source>
        <strain evidence="1">W2bin3</strain>
    </source>
</reference>
<name>A0AC60W3R3_9ARCH</name>
<protein>
    <submittedName>
        <fullName evidence="1">Response regulator transcription factor</fullName>
    </submittedName>
</protein>
<accession>A0AC60W3R3</accession>